<reference evidence="2" key="1">
    <citation type="journal article" date="2020" name="Nat. Commun.">
        <title>Genome assembly of wild tea tree DASZ reveals pedigree and selection history of tea varieties.</title>
        <authorList>
            <person name="Zhang W."/>
            <person name="Zhang Y."/>
            <person name="Qiu H."/>
            <person name="Guo Y."/>
            <person name="Wan H."/>
            <person name="Zhang X."/>
            <person name="Scossa F."/>
            <person name="Alseekh S."/>
            <person name="Zhang Q."/>
            <person name="Wang P."/>
            <person name="Xu L."/>
            <person name="Schmidt M.H."/>
            <person name="Jia X."/>
            <person name="Li D."/>
            <person name="Zhu A."/>
            <person name="Guo F."/>
            <person name="Chen W."/>
            <person name="Ni D."/>
            <person name="Usadel B."/>
            <person name="Fernie A.R."/>
            <person name="Wen W."/>
        </authorList>
    </citation>
    <scope>NUCLEOTIDE SEQUENCE [LARGE SCALE GENOMIC DNA]</scope>
    <source>
        <strain evidence="2">cv. G240</strain>
    </source>
</reference>
<dbReference type="Gene3D" id="3.80.10.10">
    <property type="entry name" value="Ribonuclease Inhibitor"/>
    <property type="match status" value="1"/>
</dbReference>
<evidence type="ECO:0008006" key="3">
    <source>
        <dbReference type="Google" id="ProtNLM"/>
    </source>
</evidence>
<sequence length="112" mass="12932">MRVLGNLPRINILNLLAYTYVGAEIRCLSGEFCELRVLKLWMLENLTQWTVRKGALPQLVELEIRGCDNLKNLEGFKELPELKEMILTNMPQEFVADLREKLDRDIAVTNEG</sequence>
<name>A0A7J7HN53_CAMSI</name>
<organism evidence="1 2">
    <name type="scientific">Camellia sinensis</name>
    <name type="common">Tea plant</name>
    <name type="synonym">Thea sinensis</name>
    <dbReference type="NCBI Taxonomy" id="4442"/>
    <lineage>
        <taxon>Eukaryota</taxon>
        <taxon>Viridiplantae</taxon>
        <taxon>Streptophyta</taxon>
        <taxon>Embryophyta</taxon>
        <taxon>Tracheophyta</taxon>
        <taxon>Spermatophyta</taxon>
        <taxon>Magnoliopsida</taxon>
        <taxon>eudicotyledons</taxon>
        <taxon>Gunneridae</taxon>
        <taxon>Pentapetalae</taxon>
        <taxon>asterids</taxon>
        <taxon>Ericales</taxon>
        <taxon>Theaceae</taxon>
        <taxon>Camellia</taxon>
    </lineage>
</organism>
<proteinExistence type="predicted"/>
<evidence type="ECO:0000313" key="1">
    <source>
        <dbReference type="EMBL" id="KAF5953438.1"/>
    </source>
</evidence>
<gene>
    <name evidence="1" type="ORF">HYC85_006294</name>
</gene>
<reference evidence="1 2" key="2">
    <citation type="submission" date="2020-07" db="EMBL/GenBank/DDBJ databases">
        <title>Genome assembly of wild tea tree DASZ reveals pedigree and selection history of tea varieties.</title>
        <authorList>
            <person name="Zhang W."/>
        </authorList>
    </citation>
    <scope>NUCLEOTIDE SEQUENCE [LARGE SCALE GENOMIC DNA]</scope>
    <source>
        <strain evidence="2">cv. G240</strain>
        <tissue evidence="1">Leaf</tissue>
    </source>
</reference>
<dbReference type="SUPFAM" id="SSF52047">
    <property type="entry name" value="RNI-like"/>
    <property type="match status" value="1"/>
</dbReference>
<protein>
    <recommendedName>
        <fullName evidence="3">NB-ARC domain-containing protein</fullName>
    </recommendedName>
</protein>
<dbReference type="InterPro" id="IPR032675">
    <property type="entry name" value="LRR_dom_sf"/>
</dbReference>
<accession>A0A7J7HN53</accession>
<dbReference type="Proteomes" id="UP000593564">
    <property type="component" value="Unassembled WGS sequence"/>
</dbReference>
<dbReference type="AlphaFoldDB" id="A0A7J7HN53"/>
<dbReference type="EMBL" id="JACBKZ010000003">
    <property type="protein sequence ID" value="KAF5953438.1"/>
    <property type="molecule type" value="Genomic_DNA"/>
</dbReference>
<comment type="caution">
    <text evidence="1">The sequence shown here is derived from an EMBL/GenBank/DDBJ whole genome shotgun (WGS) entry which is preliminary data.</text>
</comment>
<evidence type="ECO:0000313" key="2">
    <source>
        <dbReference type="Proteomes" id="UP000593564"/>
    </source>
</evidence>
<keyword evidence="2" id="KW-1185">Reference proteome</keyword>